<name>K6QC96_9FIRM</name>
<dbReference type="AlphaFoldDB" id="K6QC96"/>
<dbReference type="OrthoDB" id="9936971at2"/>
<keyword evidence="3" id="KW-1185">Reference proteome</keyword>
<dbReference type="HOGENOM" id="CLU_2866386_0_0_9"/>
<reference evidence="2" key="1">
    <citation type="submission" date="2010-10" db="EMBL/GenBank/DDBJ databases">
        <authorList>
            <consortium name="US DOE Joint Genome Institute (JGI-PGF)"/>
            <person name="Lucas S."/>
            <person name="Copeland A."/>
            <person name="Lapidus A."/>
            <person name="Bruce D."/>
            <person name="Goodwin L."/>
            <person name="Pitluck S."/>
            <person name="Kyrpides N."/>
            <person name="Mavromatis K."/>
            <person name="Detter J.C."/>
            <person name="Han C."/>
            <person name="Land M."/>
            <person name="Hauser L."/>
            <person name="Markowitz V."/>
            <person name="Cheng J.-F."/>
            <person name="Hugenholtz P."/>
            <person name="Woyke T."/>
            <person name="Wu D."/>
            <person name="Pukall R."/>
            <person name="Wahrenburg C."/>
            <person name="Brambilla E."/>
            <person name="Klenk H.-P."/>
            <person name="Eisen J.A."/>
        </authorList>
    </citation>
    <scope>NUCLEOTIDE SEQUENCE [LARGE SCALE GENOMIC DNA]</scope>
    <source>
        <strain evidence="2">DSM 13965</strain>
    </source>
</reference>
<dbReference type="RefSeq" id="WP_006904093.1">
    <property type="nucleotide sequence ID" value="NZ_JH976535.1"/>
</dbReference>
<keyword evidence="1" id="KW-1133">Transmembrane helix</keyword>
<dbReference type="Proteomes" id="UP000005710">
    <property type="component" value="Unassembled WGS sequence"/>
</dbReference>
<evidence type="ECO:0000313" key="3">
    <source>
        <dbReference type="Proteomes" id="UP000005710"/>
    </source>
</evidence>
<comment type="caution">
    <text evidence="2">The sequence shown here is derived from an EMBL/GenBank/DDBJ whole genome shotgun (WGS) entry which is preliminary data.</text>
</comment>
<organism evidence="2 3">
    <name type="scientific">Thermaerobacter subterraneus DSM 13965</name>
    <dbReference type="NCBI Taxonomy" id="867903"/>
    <lineage>
        <taxon>Bacteria</taxon>
        <taxon>Bacillati</taxon>
        <taxon>Bacillota</taxon>
        <taxon>Clostridia</taxon>
        <taxon>Eubacteriales</taxon>
        <taxon>Clostridiales Family XVII. Incertae Sedis</taxon>
        <taxon>Thermaerobacter</taxon>
    </lineage>
</organism>
<keyword evidence="1" id="KW-0812">Transmembrane</keyword>
<keyword evidence="1" id="KW-0472">Membrane</keyword>
<dbReference type="EMBL" id="AENY02000003">
    <property type="protein sequence ID" value="EKP94091.1"/>
    <property type="molecule type" value="Genomic_DNA"/>
</dbReference>
<gene>
    <name evidence="2" type="ORF">ThesuDRAFT_01816</name>
</gene>
<sequence>MKKVWRVIVESLTKVFLVGEPPDSPGEAAINPENRQLMRETLILFLGLALTVLGFVVAWYTGRI</sequence>
<reference evidence="2" key="2">
    <citation type="submission" date="2012-10" db="EMBL/GenBank/DDBJ databases">
        <title>Improved high-quality draft of Thermaerobacter subterraneus C21, DSM 13965.</title>
        <authorList>
            <consortium name="DOE Joint Genome Institute"/>
            <person name="Eisen J."/>
            <person name="Huntemann M."/>
            <person name="Wei C.-L."/>
            <person name="Han J."/>
            <person name="Detter J.C."/>
            <person name="Han C."/>
            <person name="Tapia R."/>
            <person name="Chen A."/>
            <person name="Kyrpides N."/>
            <person name="Mavromatis K."/>
            <person name="Markowitz V."/>
            <person name="Szeto E."/>
            <person name="Ivanova N."/>
            <person name="Mikhailova N."/>
            <person name="Ovchinnikova G."/>
            <person name="Pagani I."/>
            <person name="Pati A."/>
            <person name="Goodwin L."/>
            <person name="Nordberg H.P."/>
            <person name="Cantor M.N."/>
            <person name="Hua S.X."/>
            <person name="Woyke T."/>
            <person name="Eisen J."/>
            <person name="Klenk H.-P."/>
        </authorList>
    </citation>
    <scope>NUCLEOTIDE SEQUENCE [LARGE SCALE GENOMIC DNA]</scope>
    <source>
        <strain evidence="2">DSM 13965</strain>
    </source>
</reference>
<accession>K6QC96</accession>
<proteinExistence type="predicted"/>
<feature type="transmembrane region" description="Helical" evidence="1">
    <location>
        <begin position="42"/>
        <end position="61"/>
    </location>
</feature>
<evidence type="ECO:0000256" key="1">
    <source>
        <dbReference type="SAM" id="Phobius"/>
    </source>
</evidence>
<protein>
    <submittedName>
        <fullName evidence="2">Uncharacterized protein</fullName>
    </submittedName>
</protein>
<evidence type="ECO:0000313" key="2">
    <source>
        <dbReference type="EMBL" id="EKP94091.1"/>
    </source>
</evidence>